<dbReference type="AlphaFoldDB" id="A0A1G9DLG5"/>
<proteinExistence type="predicted"/>
<dbReference type="PANTHER" id="PTHR43628:SF1">
    <property type="entry name" value="CHITIN SYNTHASE REGULATORY FACTOR 2-RELATED"/>
    <property type="match status" value="1"/>
</dbReference>
<evidence type="ECO:0000313" key="1">
    <source>
        <dbReference type="EMBL" id="SDK64711.1"/>
    </source>
</evidence>
<dbReference type="RefSeq" id="WP_091515700.1">
    <property type="nucleotide sequence ID" value="NZ_FNFH01000006.1"/>
</dbReference>
<dbReference type="Gene3D" id="1.25.40.10">
    <property type="entry name" value="Tetratricopeptide repeat domain"/>
    <property type="match status" value="1"/>
</dbReference>
<protein>
    <submittedName>
        <fullName evidence="1">TPR repeat</fullName>
    </submittedName>
</protein>
<sequence length="357" mass="40292">MKKFTKFWVNKISYVRFLPTLISFLFFVGFSSGRLEAIDASALNSGLDSERRFRVSEKFFGEFGSASDSAETLKQCAPVQEQCLRSFYRLVSAYKLNRFYEDAVNLIVESEMAESEKMRALPVLYTLIGTREFMSAAEGLLMDSYLKGDFVAGANLSRLYIKQERYRESFDLINEILGKDDLFFSREVSLIILAQHYHFGFGVEKDLERAKEIYLRGAELSSGMIQFFLGKVEIDLGNYSSAIGFLRTASELGSAEAAQDLGVIYASGEWVDQDVEAAKRYYFLSGRLGSGVAFYNLGMIFNDEGQFRLSKMSMLLAAINGDQDAIRLVSANGLDFQKYANRQRDLIKEVQGGLKVE</sequence>
<dbReference type="SMART" id="SM00671">
    <property type="entry name" value="SEL1"/>
    <property type="match status" value="2"/>
</dbReference>
<dbReference type="InterPro" id="IPR011990">
    <property type="entry name" value="TPR-like_helical_dom_sf"/>
</dbReference>
<dbReference type="InterPro" id="IPR052945">
    <property type="entry name" value="Mitotic_Regulator"/>
</dbReference>
<accession>A0A1G9DLG5</accession>
<dbReference type="STRING" id="658219.SAMN05216212_2858"/>
<evidence type="ECO:0000313" key="2">
    <source>
        <dbReference type="Proteomes" id="UP000199305"/>
    </source>
</evidence>
<dbReference type="PANTHER" id="PTHR43628">
    <property type="entry name" value="ACTIVATOR OF C KINASE PROTEIN 1-RELATED"/>
    <property type="match status" value="1"/>
</dbReference>
<dbReference type="EMBL" id="FNFH01000006">
    <property type="protein sequence ID" value="SDK64711.1"/>
    <property type="molecule type" value="Genomic_DNA"/>
</dbReference>
<dbReference type="Pfam" id="PF08238">
    <property type="entry name" value="Sel1"/>
    <property type="match status" value="2"/>
</dbReference>
<reference evidence="2" key="1">
    <citation type="submission" date="2016-10" db="EMBL/GenBank/DDBJ databases">
        <authorList>
            <person name="Varghese N."/>
            <person name="Submissions S."/>
        </authorList>
    </citation>
    <scope>NUCLEOTIDE SEQUENCE [LARGE SCALE GENOMIC DNA]</scope>
    <source>
        <strain evidence="2">CGMCC 1.10658</strain>
    </source>
</reference>
<keyword evidence="2" id="KW-1185">Reference proteome</keyword>
<dbReference type="InterPro" id="IPR006597">
    <property type="entry name" value="Sel1-like"/>
</dbReference>
<gene>
    <name evidence="1" type="ORF">SAMN05216212_2858</name>
</gene>
<dbReference type="Proteomes" id="UP000199305">
    <property type="component" value="Unassembled WGS sequence"/>
</dbReference>
<dbReference type="OrthoDB" id="9204495at2"/>
<name>A0A1G9DLG5_9GAMM</name>
<dbReference type="SUPFAM" id="SSF81901">
    <property type="entry name" value="HCP-like"/>
    <property type="match status" value="1"/>
</dbReference>
<organism evidence="1 2">
    <name type="scientific">Microbulbifer yueqingensis</name>
    <dbReference type="NCBI Taxonomy" id="658219"/>
    <lineage>
        <taxon>Bacteria</taxon>
        <taxon>Pseudomonadati</taxon>
        <taxon>Pseudomonadota</taxon>
        <taxon>Gammaproteobacteria</taxon>
        <taxon>Cellvibrionales</taxon>
        <taxon>Microbulbiferaceae</taxon>
        <taxon>Microbulbifer</taxon>
    </lineage>
</organism>